<evidence type="ECO:0000313" key="3">
    <source>
        <dbReference type="Proteomes" id="UP001527925"/>
    </source>
</evidence>
<dbReference type="InterPro" id="IPR036527">
    <property type="entry name" value="SCP2_sterol-bd_dom_sf"/>
</dbReference>
<dbReference type="Proteomes" id="UP001527925">
    <property type="component" value="Unassembled WGS sequence"/>
</dbReference>
<protein>
    <recommendedName>
        <fullName evidence="1">SCP2 domain-containing protein</fullName>
    </recommendedName>
</protein>
<name>A0ABR4NI21_9FUNG</name>
<evidence type="ECO:0000313" key="2">
    <source>
        <dbReference type="EMBL" id="KAL2919179.1"/>
    </source>
</evidence>
<reference evidence="2 3" key="1">
    <citation type="submission" date="2023-09" db="EMBL/GenBank/DDBJ databases">
        <title>Pangenome analysis of Batrachochytrium dendrobatidis and related Chytrids.</title>
        <authorList>
            <person name="Yacoub M.N."/>
            <person name="Stajich J.E."/>
            <person name="James T.Y."/>
        </authorList>
    </citation>
    <scope>NUCLEOTIDE SEQUENCE [LARGE SCALE GENOMIC DNA]</scope>
    <source>
        <strain evidence="2 3">JEL0888</strain>
    </source>
</reference>
<proteinExistence type="predicted"/>
<comment type="caution">
    <text evidence="2">The sequence shown here is derived from an EMBL/GenBank/DDBJ whole genome shotgun (WGS) entry which is preliminary data.</text>
</comment>
<dbReference type="PANTHER" id="PTHR10094:SF25">
    <property type="entry name" value="SCP2 STEROL-BINDING DOMAIN-CONTAINING PROTEIN 1"/>
    <property type="match status" value="1"/>
</dbReference>
<dbReference type="Gene3D" id="3.30.1050.10">
    <property type="entry name" value="SCP2 sterol-binding domain"/>
    <property type="match status" value="2"/>
</dbReference>
<accession>A0ABR4NI21</accession>
<dbReference type="Pfam" id="PF02036">
    <property type="entry name" value="SCP2"/>
    <property type="match status" value="2"/>
</dbReference>
<dbReference type="SUPFAM" id="SSF55718">
    <property type="entry name" value="SCP-like"/>
    <property type="match status" value="2"/>
</dbReference>
<organism evidence="2 3">
    <name type="scientific">Polyrhizophydium stewartii</name>
    <dbReference type="NCBI Taxonomy" id="2732419"/>
    <lineage>
        <taxon>Eukaryota</taxon>
        <taxon>Fungi</taxon>
        <taxon>Fungi incertae sedis</taxon>
        <taxon>Chytridiomycota</taxon>
        <taxon>Chytridiomycota incertae sedis</taxon>
        <taxon>Chytridiomycetes</taxon>
        <taxon>Rhizophydiales</taxon>
        <taxon>Rhizophydiales incertae sedis</taxon>
        <taxon>Polyrhizophydium</taxon>
    </lineage>
</organism>
<evidence type="ECO:0000259" key="1">
    <source>
        <dbReference type="Pfam" id="PF02036"/>
    </source>
</evidence>
<keyword evidence="3" id="KW-1185">Reference proteome</keyword>
<gene>
    <name evidence="2" type="ORF">HK105_201454</name>
</gene>
<dbReference type="EMBL" id="JADGIZ020000004">
    <property type="protein sequence ID" value="KAL2919179.1"/>
    <property type="molecule type" value="Genomic_DNA"/>
</dbReference>
<feature type="domain" description="SCP2" evidence="1">
    <location>
        <begin position="14"/>
        <end position="118"/>
    </location>
</feature>
<dbReference type="InterPro" id="IPR003033">
    <property type="entry name" value="SCP2_sterol-bd_dom"/>
</dbReference>
<dbReference type="PANTHER" id="PTHR10094">
    <property type="entry name" value="STEROL CARRIER PROTEIN 2 SCP-2 FAMILY PROTEIN"/>
    <property type="match status" value="1"/>
</dbReference>
<sequence length="270" mass="28093">MSVNVPGFKSSAVFEQIKAGLGSAPARQEAMKKANAVFVFEVKNAQGKEQAWTLDLKNAGSVTLGTPSGKADITILISDDTFVDLAQGKVNGQRLFMSGKIKIKGNMMLATRLDSILKTSGPAAASAAAAAPAPAAAAAPAAAPAAAVAGFECAAIFDQIKQRLAAAPAAEKEATLKKVRGIFQFDVKNKEGKVQTWTLDLKDKAELIVGTGPKPDITIAVGDKEFIDLAQGKANGQRMFMSGKIKIKGALMLATKLDAVLKDLGPKAKL</sequence>
<feature type="domain" description="SCP2" evidence="1">
    <location>
        <begin position="160"/>
        <end position="262"/>
    </location>
</feature>